<proteinExistence type="predicted"/>
<comment type="caution">
    <text evidence="1">The sequence shown here is derived from an EMBL/GenBank/DDBJ whole genome shotgun (WGS) entry which is preliminary data.</text>
</comment>
<dbReference type="STRING" id="504487.JCM19538_3087"/>
<dbReference type="EMBL" id="BBNY01000003">
    <property type="protein sequence ID" value="GAL88574.1"/>
    <property type="molecule type" value="Genomic_DNA"/>
</dbReference>
<evidence type="ECO:0000313" key="5">
    <source>
        <dbReference type="Proteomes" id="UP000030184"/>
    </source>
</evidence>
<dbReference type="EMBL" id="BBNR01000002">
    <property type="protein sequence ID" value="GAL65766.1"/>
    <property type="molecule type" value="Genomic_DNA"/>
</dbReference>
<accession>A0A090VM14</accession>
<gene>
    <name evidence="1" type="ORF">JCM19301_3451</name>
    <name evidence="2" type="ORF">JCM19302_1574</name>
    <name evidence="3" type="ORF">JCM19538_3087</name>
</gene>
<evidence type="ECO:0000313" key="4">
    <source>
        <dbReference type="Proteomes" id="UP000029641"/>
    </source>
</evidence>
<dbReference type="Proteomes" id="UP000030184">
    <property type="component" value="Unassembled WGS sequence"/>
</dbReference>
<dbReference type="Proteomes" id="UP000029641">
    <property type="component" value="Unassembled WGS sequence"/>
</dbReference>
<sequence length="40" mass="4961">MYEIFINRYTIRADKDNFLRLVFKQRLALCCYILNKYVLV</sequence>
<evidence type="ECO:0000313" key="1">
    <source>
        <dbReference type="EMBL" id="GAL65766.1"/>
    </source>
</evidence>
<name>A0A090VM14_9FLAO</name>
<evidence type="ECO:0000313" key="2">
    <source>
        <dbReference type="EMBL" id="GAL72452.1"/>
    </source>
</evidence>
<reference evidence="5" key="1">
    <citation type="journal article" date="2014" name="Genome Announc.">
        <title>Draft Genome Sequence of Marine Flavobacterium Jejuia pallidilutea Strain 11shimoA1 and Pigmentation Mutants.</title>
        <authorList>
            <person name="Takatani N."/>
            <person name="Nakanishi M."/>
            <person name="Meirelles P."/>
            <person name="Mino S."/>
            <person name="Suda W."/>
            <person name="Oshima K."/>
            <person name="Hattori M."/>
            <person name="Ohkuma M."/>
            <person name="Hosokawa M."/>
            <person name="Miyashita K."/>
            <person name="Thompson F.L."/>
            <person name="Niwa A."/>
            <person name="Sawabe T."/>
            <person name="Sawabe T."/>
        </authorList>
    </citation>
    <scope>NUCLEOTIDE SEQUENCE [LARGE SCALE GENOMIC DNA]</scope>
    <source>
        <strain evidence="5">JCM 19538</strain>
    </source>
</reference>
<evidence type="ECO:0000313" key="3">
    <source>
        <dbReference type="EMBL" id="GAL88574.1"/>
    </source>
</evidence>
<organism evidence="1 4">
    <name type="scientific">Jejuia pallidilutea</name>
    <dbReference type="NCBI Taxonomy" id="504487"/>
    <lineage>
        <taxon>Bacteria</taxon>
        <taxon>Pseudomonadati</taxon>
        <taxon>Bacteroidota</taxon>
        <taxon>Flavobacteriia</taxon>
        <taxon>Flavobacteriales</taxon>
        <taxon>Flavobacteriaceae</taxon>
        <taxon>Jejuia</taxon>
    </lineage>
</organism>
<dbReference type="AlphaFoldDB" id="A0A090VM14"/>
<protein>
    <submittedName>
        <fullName evidence="1">Uncharacterized protein</fullName>
    </submittedName>
</protein>
<dbReference type="EMBL" id="BBNS01000025">
    <property type="protein sequence ID" value="GAL72452.1"/>
    <property type="molecule type" value="Genomic_DNA"/>
</dbReference>
<keyword evidence="5" id="KW-1185">Reference proteome</keyword>
<dbReference type="Proteomes" id="UP000029646">
    <property type="component" value="Unassembled WGS sequence"/>
</dbReference>